<dbReference type="Gene3D" id="3.30.420.40">
    <property type="match status" value="2"/>
</dbReference>
<name>A0A1C6VUI5_9ACTN</name>
<dbReference type="SUPFAM" id="SSF53067">
    <property type="entry name" value="Actin-like ATPase domain"/>
    <property type="match status" value="2"/>
</dbReference>
<gene>
    <name evidence="6" type="ORF">GA0070608_4051</name>
</gene>
<dbReference type="Proteomes" id="UP000199343">
    <property type="component" value="Unassembled WGS sequence"/>
</dbReference>
<dbReference type="Pfam" id="PF02782">
    <property type="entry name" value="FGGY_C"/>
    <property type="match status" value="1"/>
</dbReference>
<feature type="domain" description="Carbohydrate kinase FGGY C-terminal" evidence="5">
    <location>
        <begin position="286"/>
        <end position="471"/>
    </location>
</feature>
<dbReference type="InterPro" id="IPR018485">
    <property type="entry name" value="FGGY_C"/>
</dbReference>
<keyword evidence="3 6" id="KW-0418">Kinase</keyword>
<evidence type="ECO:0000256" key="2">
    <source>
        <dbReference type="ARBA" id="ARBA00022679"/>
    </source>
</evidence>
<dbReference type="STRING" id="47871.GA0070608_4051"/>
<feature type="domain" description="Carbohydrate kinase FGGY N-terminal" evidence="4">
    <location>
        <begin position="38"/>
        <end position="276"/>
    </location>
</feature>
<dbReference type="PANTHER" id="PTHR43095:SF2">
    <property type="entry name" value="GLUCONOKINASE"/>
    <property type="match status" value="1"/>
</dbReference>
<accession>A0A1C6VUI5</accession>
<evidence type="ECO:0000256" key="1">
    <source>
        <dbReference type="ARBA" id="ARBA00009156"/>
    </source>
</evidence>
<protein>
    <submittedName>
        <fullName evidence="6">Gluconokinase</fullName>
    </submittedName>
</protein>
<dbReference type="GO" id="GO:0005975">
    <property type="term" value="P:carbohydrate metabolic process"/>
    <property type="evidence" value="ECO:0007669"/>
    <property type="project" value="InterPro"/>
</dbReference>
<reference evidence="7" key="1">
    <citation type="submission" date="2016-06" db="EMBL/GenBank/DDBJ databases">
        <authorList>
            <person name="Varghese N."/>
            <person name="Submissions Spin"/>
        </authorList>
    </citation>
    <scope>NUCLEOTIDE SEQUENCE [LARGE SCALE GENOMIC DNA]</scope>
    <source>
        <strain evidence="7">DSM 43363</strain>
    </source>
</reference>
<dbReference type="PANTHER" id="PTHR43095">
    <property type="entry name" value="SUGAR KINASE"/>
    <property type="match status" value="1"/>
</dbReference>
<dbReference type="GO" id="GO:0016301">
    <property type="term" value="F:kinase activity"/>
    <property type="evidence" value="ECO:0007669"/>
    <property type="project" value="UniProtKB-KW"/>
</dbReference>
<dbReference type="InterPro" id="IPR000577">
    <property type="entry name" value="Carb_kinase_FGGY"/>
</dbReference>
<keyword evidence="2" id="KW-0808">Transferase</keyword>
<evidence type="ECO:0000256" key="3">
    <source>
        <dbReference type="ARBA" id="ARBA00022777"/>
    </source>
</evidence>
<dbReference type="AlphaFoldDB" id="A0A1C6VUI5"/>
<proteinExistence type="inferred from homology"/>
<comment type="similarity">
    <text evidence="1">Belongs to the FGGY kinase family.</text>
</comment>
<dbReference type="InterPro" id="IPR018484">
    <property type="entry name" value="FGGY_N"/>
</dbReference>
<evidence type="ECO:0000313" key="7">
    <source>
        <dbReference type="Proteomes" id="UP000199343"/>
    </source>
</evidence>
<evidence type="ECO:0000259" key="4">
    <source>
        <dbReference type="Pfam" id="PF00370"/>
    </source>
</evidence>
<dbReference type="InterPro" id="IPR050406">
    <property type="entry name" value="FGGY_Carb_Kinase"/>
</dbReference>
<evidence type="ECO:0000259" key="5">
    <source>
        <dbReference type="Pfam" id="PF02782"/>
    </source>
</evidence>
<dbReference type="Pfam" id="PF00370">
    <property type="entry name" value="FGGY_N"/>
    <property type="match status" value="1"/>
</dbReference>
<sequence>MRSPYAVRAHLGKPIGRTTHPLGRRDPAYRVTFPAMNILALDLGTSSVRGLVLDADARPLPGALARRRVSLVVHDDGTGTLDGPGYLACLVECLDELAAGGHLRDVSLVATSAQWHSVVPVGADGVPLGPVLTWLDTRPAALAGASGPADPADFHRRTGTWWHRCYWSVRLPWLREHTGGRIARFAGLAEYVLGELLDSAPMSISQASGTGLLDLRTLDWDAEACELAGSRAGELPELAPTRWRGRLRPAYARRWPQLTDAPWAGPVGDGAASNVGSGCVEPDRVAVTVGTSAAVRLVQRVPAGEAMPLLPEALWRYRVDHDHVVTGAAYSSGGNLFAWADRELRLPEGAELEAALARVPPDGGRPVNVRFGGDRPPGLAPAGSGELRGLSFGSTAVEMLAGLMRGLCDLVAEDLVGLESTVDKPVEVVLGGGAVAASRWWRTTFAAALAPRAVWYGRNPEVGASGAALVASGRVGDASRLAAIVRTDEPDSPS</sequence>
<dbReference type="PIRSF" id="PIRSF000538">
    <property type="entry name" value="GlpK"/>
    <property type="match status" value="1"/>
</dbReference>
<dbReference type="EMBL" id="FMIC01000002">
    <property type="protein sequence ID" value="SCL69560.1"/>
    <property type="molecule type" value="Genomic_DNA"/>
</dbReference>
<dbReference type="InterPro" id="IPR043129">
    <property type="entry name" value="ATPase_NBD"/>
</dbReference>
<evidence type="ECO:0000313" key="6">
    <source>
        <dbReference type="EMBL" id="SCL69560.1"/>
    </source>
</evidence>
<organism evidence="6 7">
    <name type="scientific">Micromonospora peucetia</name>
    <dbReference type="NCBI Taxonomy" id="47871"/>
    <lineage>
        <taxon>Bacteria</taxon>
        <taxon>Bacillati</taxon>
        <taxon>Actinomycetota</taxon>
        <taxon>Actinomycetes</taxon>
        <taxon>Micromonosporales</taxon>
        <taxon>Micromonosporaceae</taxon>
        <taxon>Micromonospora</taxon>
    </lineage>
</organism>